<proteinExistence type="predicted"/>
<reference evidence="1 2" key="1">
    <citation type="journal article" date="2011" name="J. Bacteriol.">
        <title>Complete genome sequence of Amycolicicoccus subflavus DQS3-9A1T, an actinomycete isolated from crude oil-polluted soil.</title>
        <authorList>
            <person name="Cai M."/>
            <person name="Chen W.M."/>
            <person name="Nie Y."/>
            <person name="Chi C.Q."/>
            <person name="Wang Y.N."/>
            <person name="Tang Y.Q."/>
            <person name="Li G.Y."/>
            <person name="Wu X.L."/>
        </authorList>
    </citation>
    <scope>NUCLEOTIDE SEQUENCE [LARGE SCALE GENOMIC DNA]</scope>
    <source>
        <strain evidence="2">DSM 45089 / DQS3-9A1</strain>
    </source>
</reference>
<dbReference type="Proteomes" id="UP000009235">
    <property type="component" value="Chromosome"/>
</dbReference>
<keyword evidence="2" id="KW-1185">Reference proteome</keyword>
<dbReference type="HOGENOM" id="CLU_2930953_0_0_11"/>
<evidence type="ECO:0000313" key="2">
    <source>
        <dbReference type="Proteomes" id="UP000009235"/>
    </source>
</evidence>
<dbReference type="AlphaFoldDB" id="F6EGR6"/>
<dbReference type="EMBL" id="CP002786">
    <property type="protein sequence ID" value="AEF42304.1"/>
    <property type="molecule type" value="Genomic_DNA"/>
</dbReference>
<organism evidence="1 2">
    <name type="scientific">Hoyosella subflava (strain DSM 45089 / JCM 17490 / NBRC 109087 / DQS3-9A1)</name>
    <name type="common">Amycolicicoccus subflavus</name>
    <dbReference type="NCBI Taxonomy" id="443218"/>
    <lineage>
        <taxon>Bacteria</taxon>
        <taxon>Bacillati</taxon>
        <taxon>Actinomycetota</taxon>
        <taxon>Actinomycetes</taxon>
        <taxon>Mycobacteriales</taxon>
        <taxon>Hoyosellaceae</taxon>
        <taxon>Hoyosella</taxon>
    </lineage>
</organism>
<dbReference type="STRING" id="443218.AS9A_3866"/>
<dbReference type="KEGG" id="asd:AS9A_3866"/>
<sequence length="60" mass="6667">MLAVFADRNGPFEGGIPTLTNDLVRHMRRTVAKSLFADAEVHWKTLRRGADPHTAHDVGL</sequence>
<evidence type="ECO:0000313" key="1">
    <source>
        <dbReference type="EMBL" id="AEF42304.1"/>
    </source>
</evidence>
<gene>
    <name evidence="1" type="ordered locus">AS9A_3866</name>
</gene>
<accession>F6EGR6</accession>
<protein>
    <submittedName>
        <fullName evidence="1">Uncharacterized protein</fullName>
    </submittedName>
</protein>
<name>F6EGR6_HOYSD</name>